<dbReference type="InterPro" id="IPR000172">
    <property type="entry name" value="GMC_OxRdtase_N"/>
</dbReference>
<dbReference type="Pfam" id="PF05199">
    <property type="entry name" value="GMC_oxred_C"/>
    <property type="match status" value="1"/>
</dbReference>
<comment type="similarity">
    <text evidence="2 6">Belongs to the GMC oxidoreductase family.</text>
</comment>
<dbReference type="PIRSF" id="PIRSF000137">
    <property type="entry name" value="Alcohol_oxidase"/>
    <property type="match status" value="1"/>
</dbReference>
<dbReference type="Pfam" id="PF00732">
    <property type="entry name" value="GMC_oxred_N"/>
    <property type="match status" value="1"/>
</dbReference>
<keyword evidence="3 6" id="KW-0285">Flavoprotein</keyword>
<sequence>MSHDFIILGAGSAGCILAERLSADPNVSVALLEAGPWDWNPLIHLPMGARKLFQYSKYQWGDLSEPEPSAGGRRMPVPHGRVIGGTGSLNFMAFVRGNPVDFDRWEAMGATGWGYEAVLPWFRRLEDWQGGSSAWRGAGGPIHVERPATKDPIADAWLSAAQEIGLPVVEDYNGPSSEGMSRLQYSVRRGRRSNSATEYLKPARKRRNLTVLTGAHVTRLVLEGGRATGVEYRRGGRKCRMEARQRVILSLGAINTPQLLMLSGIGPADHLRQLGLPVHADLPVGEGLEDHLAFPMVWERNEPDPFHMFLRFDRAASNALRGWFLRSGPMAGMPGGLTAFVRSGPGVDEPDIQLVIPLMSPEADVWWPWNRPARGAYSLKVNLVNQRSRGTVRLRSADPMARPAIRYESLSDPADVETMRRGYRLSLALGNSRAMASFRKGSTVIGDEHATDEAIDAYIRETSFQQYHPGCTCAMGKVLEPDLSVRGIAGLSVVDASAMPALPRGNINAVVMMMALATATRLADG</sequence>
<dbReference type="EMBL" id="CP024422">
    <property type="protein sequence ID" value="ATQ54558.1"/>
    <property type="molecule type" value="Genomic_DNA"/>
</dbReference>
<feature type="binding site" evidence="5">
    <location>
        <position position="86"/>
    </location>
    <ligand>
        <name>FAD</name>
        <dbReference type="ChEBI" id="CHEBI:57692"/>
    </ligand>
</feature>
<dbReference type="GO" id="GO:0050660">
    <property type="term" value="F:flavin adenine dinucleotide binding"/>
    <property type="evidence" value="ECO:0007669"/>
    <property type="project" value="InterPro"/>
</dbReference>
<organism evidence="9 10">
    <name type="scientific">Paracoccus yeei</name>
    <dbReference type="NCBI Taxonomy" id="147645"/>
    <lineage>
        <taxon>Bacteria</taxon>
        <taxon>Pseudomonadati</taxon>
        <taxon>Pseudomonadota</taxon>
        <taxon>Alphaproteobacteria</taxon>
        <taxon>Rhodobacterales</taxon>
        <taxon>Paracoccaceae</taxon>
        <taxon>Paracoccus</taxon>
    </lineage>
</organism>
<feature type="binding site" evidence="5">
    <location>
        <position position="217"/>
    </location>
    <ligand>
        <name>FAD</name>
        <dbReference type="ChEBI" id="CHEBI:57692"/>
    </ligand>
</feature>
<feature type="binding site" evidence="5">
    <location>
        <position position="82"/>
    </location>
    <ligand>
        <name>FAD</name>
        <dbReference type="ChEBI" id="CHEBI:57692"/>
    </ligand>
</feature>
<feature type="domain" description="Glucose-methanol-choline oxidoreductase N-terminal" evidence="7">
    <location>
        <begin position="80"/>
        <end position="103"/>
    </location>
</feature>
<gene>
    <name evidence="9" type="ORF">PYTT13_01220</name>
</gene>
<evidence type="ECO:0000256" key="1">
    <source>
        <dbReference type="ARBA" id="ARBA00001974"/>
    </source>
</evidence>
<dbReference type="SUPFAM" id="SSF54373">
    <property type="entry name" value="FAD-linked reductases, C-terminal domain"/>
    <property type="match status" value="1"/>
</dbReference>
<name>A0A2D2BWA8_9RHOB</name>
<evidence type="ECO:0000256" key="4">
    <source>
        <dbReference type="ARBA" id="ARBA00022827"/>
    </source>
</evidence>
<evidence type="ECO:0000313" key="10">
    <source>
        <dbReference type="Proteomes" id="UP000229314"/>
    </source>
</evidence>
<dbReference type="PROSITE" id="PS00624">
    <property type="entry name" value="GMC_OXRED_2"/>
    <property type="match status" value="1"/>
</dbReference>
<dbReference type="InterPro" id="IPR012132">
    <property type="entry name" value="GMC_OxRdtase"/>
</dbReference>
<evidence type="ECO:0000259" key="8">
    <source>
        <dbReference type="PROSITE" id="PS00624"/>
    </source>
</evidence>
<dbReference type="GO" id="GO:0016614">
    <property type="term" value="F:oxidoreductase activity, acting on CH-OH group of donors"/>
    <property type="evidence" value="ECO:0007669"/>
    <property type="project" value="InterPro"/>
</dbReference>
<dbReference type="Gene3D" id="3.50.50.60">
    <property type="entry name" value="FAD/NAD(P)-binding domain"/>
    <property type="match status" value="1"/>
</dbReference>
<dbReference type="Gene3D" id="3.30.560.10">
    <property type="entry name" value="Glucose Oxidase, domain 3"/>
    <property type="match status" value="1"/>
</dbReference>
<keyword evidence="4 5" id="KW-0274">FAD</keyword>
<evidence type="ECO:0000256" key="3">
    <source>
        <dbReference type="ARBA" id="ARBA00022630"/>
    </source>
</evidence>
<comment type="cofactor">
    <cofactor evidence="1 5">
        <name>FAD</name>
        <dbReference type="ChEBI" id="CHEBI:57692"/>
    </cofactor>
</comment>
<reference evidence="9 10" key="1">
    <citation type="submission" date="2017-10" db="EMBL/GenBank/DDBJ databases">
        <title>Complete genome sequence of Paracoccus yeei TT13 isolated from human skin.</title>
        <authorList>
            <person name="Lee K."/>
            <person name="Lim J.Y."/>
            <person name="Hwang I."/>
        </authorList>
    </citation>
    <scope>NUCLEOTIDE SEQUENCE [LARGE SCALE GENOMIC DNA]</scope>
    <source>
        <strain evidence="9 10">TT13</strain>
    </source>
</reference>
<evidence type="ECO:0000256" key="2">
    <source>
        <dbReference type="ARBA" id="ARBA00010790"/>
    </source>
</evidence>
<accession>A0A2D2BWA8</accession>
<evidence type="ECO:0000256" key="6">
    <source>
        <dbReference type="RuleBase" id="RU003968"/>
    </source>
</evidence>
<dbReference type="PANTHER" id="PTHR11552">
    <property type="entry name" value="GLUCOSE-METHANOL-CHOLINE GMC OXIDOREDUCTASE"/>
    <property type="match status" value="1"/>
</dbReference>
<dbReference type="RefSeq" id="WP_099647973.1">
    <property type="nucleotide sequence ID" value="NZ_CAJGAB010000003.1"/>
</dbReference>
<dbReference type="SUPFAM" id="SSF51905">
    <property type="entry name" value="FAD/NAD(P)-binding domain"/>
    <property type="match status" value="1"/>
</dbReference>
<dbReference type="PROSITE" id="PS00623">
    <property type="entry name" value="GMC_OXRED_1"/>
    <property type="match status" value="1"/>
</dbReference>
<dbReference type="GeneID" id="78896288"/>
<evidence type="ECO:0000259" key="7">
    <source>
        <dbReference type="PROSITE" id="PS00623"/>
    </source>
</evidence>
<dbReference type="AlphaFoldDB" id="A0A2D2BWA8"/>
<feature type="domain" description="Glucose-methanol-choline oxidoreductase N-terminal" evidence="8">
    <location>
        <begin position="252"/>
        <end position="266"/>
    </location>
</feature>
<dbReference type="PANTHER" id="PTHR11552:SF147">
    <property type="entry name" value="CHOLINE DEHYDROGENASE, MITOCHONDRIAL"/>
    <property type="match status" value="1"/>
</dbReference>
<dbReference type="InterPro" id="IPR007867">
    <property type="entry name" value="GMC_OxRtase_C"/>
</dbReference>
<dbReference type="InterPro" id="IPR036188">
    <property type="entry name" value="FAD/NAD-bd_sf"/>
</dbReference>
<proteinExistence type="inferred from homology"/>
<evidence type="ECO:0000256" key="5">
    <source>
        <dbReference type="PIRSR" id="PIRSR000137-2"/>
    </source>
</evidence>
<protein>
    <submittedName>
        <fullName evidence="9">Dehydrogenase</fullName>
    </submittedName>
</protein>
<dbReference type="Proteomes" id="UP000229314">
    <property type="component" value="Chromosome"/>
</dbReference>
<evidence type="ECO:0000313" key="9">
    <source>
        <dbReference type="EMBL" id="ATQ54558.1"/>
    </source>
</evidence>